<dbReference type="Gene3D" id="1.10.275.10">
    <property type="entry name" value="Fumarase/aspartase (N-terminal domain)"/>
    <property type="match status" value="1"/>
</dbReference>
<evidence type="ECO:0000313" key="1">
    <source>
        <dbReference type="EMBL" id="EET89906.1"/>
    </source>
</evidence>
<organism evidence="1 2">
    <name type="scientific">Candidatus Micrarchaeum acidiphilum ARMAN-2</name>
    <dbReference type="NCBI Taxonomy" id="425595"/>
    <lineage>
        <taxon>Archaea</taxon>
        <taxon>Candidatus Micrarchaeota</taxon>
        <taxon>Candidatus Micrarchaeia</taxon>
        <taxon>Candidatus Micrarchaeales</taxon>
        <taxon>Candidatus Micrarchaeaceae</taxon>
        <taxon>Candidatus Micrarchaeum</taxon>
    </lineage>
</organism>
<dbReference type="PROSITE" id="PS00488">
    <property type="entry name" value="PAL_HISTIDASE"/>
    <property type="match status" value="1"/>
</dbReference>
<protein>
    <submittedName>
        <fullName evidence="1">Histidine ammonia-lyase</fullName>
    </submittedName>
</protein>
<dbReference type="PANTHER" id="PTHR10362">
    <property type="entry name" value="HISTIDINE AMMONIA-LYASE"/>
    <property type="match status" value="1"/>
</dbReference>
<dbReference type="GO" id="GO:0016841">
    <property type="term" value="F:ammonia-lyase activity"/>
    <property type="evidence" value="ECO:0007669"/>
    <property type="project" value="InterPro"/>
</dbReference>
<dbReference type="InterPro" id="IPR024083">
    <property type="entry name" value="Fumarase/histidase_N"/>
</dbReference>
<dbReference type="EMBL" id="GG697240">
    <property type="protein sequence ID" value="EET89906.1"/>
    <property type="molecule type" value="Genomic_DNA"/>
</dbReference>
<dbReference type="Gene3D" id="1.20.200.10">
    <property type="entry name" value="Fumarase/aspartase (Central domain)"/>
    <property type="match status" value="1"/>
</dbReference>
<dbReference type="Pfam" id="PF00221">
    <property type="entry name" value="Lyase_aromatic"/>
    <property type="match status" value="1"/>
</dbReference>
<name>C7DH04_MICA2</name>
<dbReference type="InterPro" id="IPR008948">
    <property type="entry name" value="L-Aspartase-like"/>
</dbReference>
<reference evidence="1 2" key="2">
    <citation type="journal article" date="2010" name="Proc. Natl. Acad. Sci. U.S.A.">
        <title>Enigmatic, ultrasmall, uncultivated Archaea.</title>
        <authorList>
            <person name="Baker B.J."/>
            <person name="Comolli L.R."/>
            <person name="Dick G.J."/>
            <person name="Hauser L.J."/>
            <person name="Hyatt D."/>
            <person name="Dill B.D."/>
            <person name="Land M.L."/>
            <person name="Verberkmoes N.C."/>
            <person name="Hettich R.L."/>
            <person name="Banfield J.F."/>
        </authorList>
    </citation>
    <scope>NUCLEOTIDE SEQUENCE [LARGE SCALE GENOMIC DNA]</scope>
    <source>
        <strain evidence="1">ARMAN-2</strain>
    </source>
</reference>
<proteinExistence type="predicted"/>
<dbReference type="InterPro" id="IPR022313">
    <property type="entry name" value="Phe/His_NH3-lyase_AS"/>
</dbReference>
<dbReference type="SUPFAM" id="SSF48557">
    <property type="entry name" value="L-aspartase-like"/>
    <property type="match status" value="1"/>
</dbReference>
<reference evidence="1 2" key="1">
    <citation type="journal article" date="2009" name="Genome Biol.">
        <title>Community-wide analysis of microbial genome sequence signatures.</title>
        <authorList>
            <person name="Dick G.J."/>
            <person name="Andersson A.F."/>
            <person name="Baker B.J."/>
            <person name="Simmons S.L."/>
            <person name="Thomas B.C."/>
            <person name="Yelton A.P."/>
            <person name="Banfield J.F."/>
        </authorList>
    </citation>
    <scope>NUCLEOTIDE SEQUENCE [LARGE SCALE GENOMIC DNA]</scope>
    <source>
        <strain evidence="1">ARMAN-2</strain>
    </source>
</reference>
<sequence>MEDIYHSVLEISGDKLKIEDIVRVGNSIPGTVMVRLSKNAEDSMRKSRKFVDEAVENKLTIYGINTGFGSQAENVISSEDVALLQRYLIVSHSAGVGDPFSQELIRASMLIRANTLAKGNSGIRIEVVQTLIDMINKGVAPFVPRKGSLGASGDLAPLSHIALVMTRDPRDTHIKIEDELAKKAASGMHFDDDERRKSLKESGEAYLWSSERSSWERMTGIEAMAKAGIKRITLSAKEGLALNNGSTVSAAMAAYAIHYGENLQRSADIIAALTTESVKGFESAFYEELHATRPHPGQAESAKRIRNYLKSSGMVTHIEQIQNSRNVYQDFKKVQDSYSIRCIPQVHGPVIDTLRSSREMIDKEINSATDNPLIMPDNSYFNKSFSGGNFHGQYISLYMDNLGTALGILGNIAERRIFKLVTRNLSEGLPGFLISPAPDKAGLMNGAMILQYTAAHLVSENKVFSHPASADSIPSCEDKEDFVSMAPIAASKALAILENSENILAIELWCDIVALRIRMKEGLTPSDNAKKVLGLFKDKVAEFEEDRVVYDEVRELKAFIHDGGLQSMTRQ</sequence>
<gene>
    <name evidence="1" type="ORF">UNLARM2_0350</name>
</gene>
<dbReference type="CDD" id="cd00332">
    <property type="entry name" value="PAL-HAL"/>
    <property type="match status" value="1"/>
</dbReference>
<keyword evidence="2" id="KW-1185">Reference proteome</keyword>
<dbReference type="AlphaFoldDB" id="C7DH04"/>
<accession>C7DH04</accession>
<evidence type="ECO:0000313" key="2">
    <source>
        <dbReference type="Proteomes" id="UP000332487"/>
    </source>
</evidence>
<dbReference type="Proteomes" id="UP000332487">
    <property type="component" value="Unassembled WGS sequence"/>
</dbReference>
<dbReference type="NCBIfam" id="NF006871">
    <property type="entry name" value="PRK09367.1"/>
    <property type="match status" value="1"/>
</dbReference>
<dbReference type="InterPro" id="IPR001106">
    <property type="entry name" value="Aromatic_Lyase"/>
</dbReference>